<dbReference type="Proteomes" id="UP000244336">
    <property type="component" value="Chromosome 5"/>
</dbReference>
<dbReference type="Gramene" id="PUZ55125">
    <property type="protein sequence ID" value="PUZ55125"/>
    <property type="gene ID" value="GQ55_5G186800"/>
</dbReference>
<keyword evidence="2" id="KW-1185">Reference proteome</keyword>
<sequence length="257" mass="29988">MVVEMPVINQTDGNSIVLNTQDTNPEMSLLERQKDKDRERAIKKYHGMTNEQKADQNARKRANRYRSITNTDADTIDGVCITSFGTCTSAIEYEVTLEEQKSENERKRYYDMGGLARNEKIIKIIESRNLEYSNIEHERTLNLLNVVDTPVTGTLQSALMQQQSLRVTRANTRNVDQEDQFNSDLWEPDDPMHGVEENDLDQLNLEDYGLADIEDDEARVFHHQNFQYEYVVILILDIKVRILMMQCIKIFQRNIMF</sequence>
<accession>A0A2T7DHT5</accession>
<gene>
    <name evidence="1" type="ORF">GQ55_5G186800</name>
</gene>
<evidence type="ECO:0000313" key="2">
    <source>
        <dbReference type="Proteomes" id="UP000244336"/>
    </source>
</evidence>
<organism evidence="1 2">
    <name type="scientific">Panicum hallii var. hallii</name>
    <dbReference type="NCBI Taxonomy" id="1504633"/>
    <lineage>
        <taxon>Eukaryota</taxon>
        <taxon>Viridiplantae</taxon>
        <taxon>Streptophyta</taxon>
        <taxon>Embryophyta</taxon>
        <taxon>Tracheophyta</taxon>
        <taxon>Spermatophyta</taxon>
        <taxon>Magnoliopsida</taxon>
        <taxon>Liliopsida</taxon>
        <taxon>Poales</taxon>
        <taxon>Poaceae</taxon>
        <taxon>PACMAD clade</taxon>
        <taxon>Panicoideae</taxon>
        <taxon>Panicodae</taxon>
        <taxon>Paniceae</taxon>
        <taxon>Panicinae</taxon>
        <taxon>Panicum</taxon>
        <taxon>Panicum sect. Panicum</taxon>
    </lineage>
</organism>
<protein>
    <submittedName>
        <fullName evidence="1">Uncharacterized protein</fullName>
    </submittedName>
</protein>
<reference evidence="1 2" key="1">
    <citation type="submission" date="2018-04" db="EMBL/GenBank/DDBJ databases">
        <title>WGS assembly of Panicum hallii var. hallii HAL2.</title>
        <authorList>
            <person name="Lovell J."/>
            <person name="Jenkins J."/>
            <person name="Lowry D."/>
            <person name="Mamidi S."/>
            <person name="Sreedasyam A."/>
            <person name="Weng X."/>
            <person name="Barry K."/>
            <person name="Bonette J."/>
            <person name="Campitelli B."/>
            <person name="Daum C."/>
            <person name="Gordon S."/>
            <person name="Gould B."/>
            <person name="Lipzen A."/>
            <person name="MacQueen A."/>
            <person name="Palacio-Mejia J."/>
            <person name="Plott C."/>
            <person name="Shakirov E."/>
            <person name="Shu S."/>
            <person name="Yoshinaga Y."/>
            <person name="Zane M."/>
            <person name="Rokhsar D."/>
            <person name="Grimwood J."/>
            <person name="Schmutz J."/>
            <person name="Juenger T."/>
        </authorList>
    </citation>
    <scope>NUCLEOTIDE SEQUENCE [LARGE SCALE GENOMIC DNA]</scope>
    <source>
        <strain evidence="2">cv. HAL2</strain>
    </source>
</reference>
<name>A0A2T7DHT5_9POAL</name>
<dbReference type="EMBL" id="CM009753">
    <property type="protein sequence ID" value="PUZ55125.1"/>
    <property type="molecule type" value="Genomic_DNA"/>
</dbReference>
<dbReference type="OrthoDB" id="10486539at2759"/>
<proteinExistence type="predicted"/>
<evidence type="ECO:0000313" key="1">
    <source>
        <dbReference type="EMBL" id="PUZ55125.1"/>
    </source>
</evidence>
<dbReference type="AlphaFoldDB" id="A0A2T7DHT5"/>